<evidence type="ECO:0000313" key="3">
    <source>
        <dbReference type="Proteomes" id="UP000035642"/>
    </source>
</evidence>
<keyword evidence="3" id="KW-1185">Reference proteome</keyword>
<dbReference type="AlphaFoldDB" id="A0A0K0DPR2"/>
<dbReference type="Proteomes" id="UP000035642">
    <property type="component" value="Unassembled WGS sequence"/>
</dbReference>
<dbReference type="WBParaSite" id="ACAC_0001375101-mRNA-1">
    <property type="protein sequence ID" value="ACAC_0001375101-mRNA-1"/>
    <property type="gene ID" value="ACAC_0001375101"/>
</dbReference>
<evidence type="ECO:0000313" key="4">
    <source>
        <dbReference type="WBParaSite" id="ACAC_0001375101-mRNA-1"/>
    </source>
</evidence>
<organism evidence="3 4">
    <name type="scientific">Angiostrongylus cantonensis</name>
    <name type="common">Rat lungworm</name>
    <dbReference type="NCBI Taxonomy" id="6313"/>
    <lineage>
        <taxon>Eukaryota</taxon>
        <taxon>Metazoa</taxon>
        <taxon>Ecdysozoa</taxon>
        <taxon>Nematoda</taxon>
        <taxon>Chromadorea</taxon>
        <taxon>Rhabditida</taxon>
        <taxon>Rhabditina</taxon>
        <taxon>Rhabditomorpha</taxon>
        <taxon>Strongyloidea</taxon>
        <taxon>Metastrongylidae</taxon>
        <taxon>Angiostrongylus</taxon>
    </lineage>
</organism>
<feature type="region of interest" description="Disordered" evidence="2">
    <location>
        <begin position="18"/>
        <end position="57"/>
    </location>
</feature>
<proteinExistence type="predicted"/>
<evidence type="ECO:0000256" key="1">
    <source>
        <dbReference type="SAM" id="Coils"/>
    </source>
</evidence>
<reference evidence="4" key="2">
    <citation type="submission" date="2017-02" db="UniProtKB">
        <authorList>
            <consortium name="WormBaseParasite"/>
        </authorList>
    </citation>
    <scope>IDENTIFICATION</scope>
</reference>
<feature type="compositionally biased region" description="Basic and acidic residues" evidence="2">
    <location>
        <begin position="38"/>
        <end position="54"/>
    </location>
</feature>
<feature type="compositionally biased region" description="Low complexity" evidence="2">
    <location>
        <begin position="22"/>
        <end position="32"/>
    </location>
</feature>
<name>A0A0K0DPR2_ANGCA</name>
<sequence>MCETNTVDLTVLSKTLMGTQLSSEENSNESKNVAPSLQEKKTGGKKNNETKEWNENQVGGPVLRRSLRIRERLAKLANTLESEKKMKKDENEKVIMEREKRRTNADRLITRRSSAYICQEGDLLLFVVLFFVQFGALSGEEIEQSEI</sequence>
<keyword evidence="1" id="KW-0175">Coiled coil</keyword>
<accession>A0A0K0DPR2</accession>
<reference evidence="3" key="1">
    <citation type="submission" date="2012-09" db="EMBL/GenBank/DDBJ databases">
        <authorList>
            <person name="Martin A.A."/>
        </authorList>
    </citation>
    <scope>NUCLEOTIDE SEQUENCE</scope>
</reference>
<protein>
    <submittedName>
        <fullName evidence="4">Uncharacterized protein</fullName>
    </submittedName>
</protein>
<feature type="coiled-coil region" evidence="1">
    <location>
        <begin position="70"/>
        <end position="106"/>
    </location>
</feature>
<evidence type="ECO:0000256" key="2">
    <source>
        <dbReference type="SAM" id="MobiDB-lite"/>
    </source>
</evidence>